<dbReference type="RefSeq" id="WP_377981013.1">
    <property type="nucleotide sequence ID" value="NZ_JBBKXX010000002.1"/>
</dbReference>
<dbReference type="Proteomes" id="UP001598019">
    <property type="component" value="Unassembled WGS sequence"/>
</dbReference>
<organism evidence="1 2">
    <name type="scientific">Aquirufa esocilacus</name>
    <dbReference type="NCBI Taxonomy" id="3096513"/>
    <lineage>
        <taxon>Bacteria</taxon>
        <taxon>Pseudomonadati</taxon>
        <taxon>Bacteroidota</taxon>
        <taxon>Cytophagia</taxon>
        <taxon>Cytophagales</taxon>
        <taxon>Flectobacillaceae</taxon>
        <taxon>Aquirufa</taxon>
    </lineage>
</organism>
<reference evidence="1 2" key="1">
    <citation type="submission" date="2024-03" db="EMBL/GenBank/DDBJ databases">
        <title>Aquirufa genome sequencing.</title>
        <authorList>
            <person name="Pitt A."/>
            <person name="Hahn M.W."/>
        </authorList>
    </citation>
    <scope>NUCLEOTIDE SEQUENCE [LARGE SCALE GENOMIC DNA]</scope>
    <source>
        <strain evidence="1 2">HETE-83D</strain>
    </source>
</reference>
<evidence type="ECO:0000313" key="2">
    <source>
        <dbReference type="Proteomes" id="UP001598019"/>
    </source>
</evidence>
<sequence>MTQNTIKIQIDAIHKATAQATKSPESALHFLTKAGIIQNLPQANSTSSISKKK</sequence>
<accession>A0ABW6DMR9</accession>
<comment type="caution">
    <text evidence="1">The sequence shown here is derived from an EMBL/GenBank/DDBJ whole genome shotgun (WGS) entry which is preliminary data.</text>
</comment>
<gene>
    <name evidence="1" type="ORF">SKC37_08195</name>
</gene>
<proteinExistence type="predicted"/>
<keyword evidence="2" id="KW-1185">Reference proteome</keyword>
<dbReference type="EMBL" id="JBBKXX010000002">
    <property type="protein sequence ID" value="MFD3408635.1"/>
    <property type="molecule type" value="Genomic_DNA"/>
</dbReference>
<evidence type="ECO:0000313" key="1">
    <source>
        <dbReference type="EMBL" id="MFD3408635.1"/>
    </source>
</evidence>
<name>A0ABW6DMR9_9BACT</name>
<protein>
    <submittedName>
        <fullName evidence="1">Uncharacterized protein</fullName>
    </submittedName>
</protein>